<dbReference type="PANTHER" id="PTHR39339">
    <property type="entry name" value="SLR1444 PROTEIN"/>
    <property type="match status" value="1"/>
</dbReference>
<evidence type="ECO:0000313" key="4">
    <source>
        <dbReference type="Proteomes" id="UP000635278"/>
    </source>
</evidence>
<dbReference type="Gene3D" id="2.40.320.10">
    <property type="entry name" value="Hypothetical Protein Pfu-838710-001"/>
    <property type="match status" value="1"/>
</dbReference>
<proteinExistence type="predicted"/>
<dbReference type="CDD" id="cd07756">
    <property type="entry name" value="CYTH-like_Pase_CHAD"/>
    <property type="match status" value="1"/>
</dbReference>
<keyword evidence="4" id="KW-1185">Reference proteome</keyword>
<evidence type="ECO:0000259" key="1">
    <source>
        <dbReference type="PROSITE" id="PS51707"/>
    </source>
</evidence>
<dbReference type="InterPro" id="IPR007899">
    <property type="entry name" value="CHAD_dom"/>
</dbReference>
<accession>A0ABX0JML7</accession>
<dbReference type="InterPro" id="IPR033469">
    <property type="entry name" value="CYTH-like_dom_sf"/>
</dbReference>
<dbReference type="Pfam" id="PF01928">
    <property type="entry name" value="CYTH"/>
    <property type="match status" value="1"/>
</dbReference>
<dbReference type="Gene3D" id="1.40.20.10">
    <property type="entry name" value="CHAD domain"/>
    <property type="match status" value="1"/>
</dbReference>
<evidence type="ECO:0000259" key="2">
    <source>
        <dbReference type="PROSITE" id="PS51708"/>
    </source>
</evidence>
<name>A0ABX0JML7_9PROT</name>
<dbReference type="Pfam" id="PF05235">
    <property type="entry name" value="CHAD"/>
    <property type="match status" value="1"/>
</dbReference>
<dbReference type="SMART" id="SM00880">
    <property type="entry name" value="CHAD"/>
    <property type="match status" value="1"/>
</dbReference>
<feature type="domain" description="CYTH" evidence="1">
    <location>
        <begin position="13"/>
        <end position="212"/>
    </location>
</feature>
<dbReference type="InterPro" id="IPR023577">
    <property type="entry name" value="CYTH_domain"/>
</dbReference>
<dbReference type="PANTHER" id="PTHR39339:SF1">
    <property type="entry name" value="CHAD DOMAIN-CONTAINING PROTEIN"/>
    <property type="match status" value="1"/>
</dbReference>
<dbReference type="SMART" id="SM01118">
    <property type="entry name" value="CYTH"/>
    <property type="match status" value="1"/>
</dbReference>
<evidence type="ECO:0000313" key="3">
    <source>
        <dbReference type="EMBL" id="NHN83302.1"/>
    </source>
</evidence>
<reference evidence="3 4" key="1">
    <citation type="journal article" date="2020" name="Int. J. Syst. Evol. Microbiol.">
        <title>Novel acetic acid bacteria from cider fermentations: Acetobacter conturbans sp. nov. and Acetobacter fallax sp. nov.</title>
        <authorList>
            <person name="Sombolestani A.S."/>
            <person name="Cleenwerck I."/>
            <person name="Cnockaert M."/>
            <person name="Borremans W."/>
            <person name="Wieme A.D."/>
            <person name="De Vuyst L."/>
            <person name="Vandamme P."/>
        </authorList>
    </citation>
    <scope>NUCLEOTIDE SEQUENCE [LARGE SCALE GENOMIC DNA]</scope>
    <source>
        <strain evidence="3 4">LMG 30640</strain>
    </source>
</reference>
<dbReference type="InterPro" id="IPR038186">
    <property type="entry name" value="CHAD_dom_sf"/>
</dbReference>
<dbReference type="PROSITE" id="PS51707">
    <property type="entry name" value="CYTH"/>
    <property type="match status" value="1"/>
</dbReference>
<protein>
    <submittedName>
        <fullName evidence="3">CHAD domain-containing protein</fullName>
    </submittedName>
</protein>
<dbReference type="SUPFAM" id="SSF55154">
    <property type="entry name" value="CYTH-like phosphatases"/>
    <property type="match status" value="1"/>
</dbReference>
<organism evidence="3 4">
    <name type="scientific">Acetobacter musti</name>
    <dbReference type="NCBI Taxonomy" id="864732"/>
    <lineage>
        <taxon>Bacteria</taxon>
        <taxon>Pseudomonadati</taxon>
        <taxon>Pseudomonadota</taxon>
        <taxon>Alphaproteobacteria</taxon>
        <taxon>Acetobacterales</taxon>
        <taxon>Acetobacteraceae</taxon>
        <taxon>Acetobacter</taxon>
    </lineage>
</organism>
<dbReference type="PROSITE" id="PS51708">
    <property type="entry name" value="CHAD"/>
    <property type="match status" value="1"/>
</dbReference>
<comment type="caution">
    <text evidence="3">The sequence shown here is derived from an EMBL/GenBank/DDBJ whole genome shotgun (WGS) entry which is preliminary data.</text>
</comment>
<feature type="domain" description="CHAD" evidence="2">
    <location>
        <begin position="227"/>
        <end position="508"/>
    </location>
</feature>
<dbReference type="Proteomes" id="UP000635278">
    <property type="component" value="Unassembled WGS sequence"/>
</dbReference>
<sequence length="511" mass="56518">MEVSMSEGKPPAPVEIELKLLFPPDARVLIERHPVLKAAVLPPQAKHLVTTYYDTPDLALSRTGLSLRVRRTGKDRVQTLKSQGAEDGLASGRGEWEWPVKADTPDLRLLAEIPASVMRSFPAGDVKPVWVSDIHWTAWLLRYESATVELVIDEGVVRADGGEVPVREMELELKEGPVGALYGLALEMQYTLPLRLGVETKAARGYRLLTGALPEAVHVQKPAAGKKTTAQDGFRSVVGACLSALAGNLPAAETGEPEGIHQMRVANRRLRAVLRLFADHLEASVAGVFEDELRRIGRELGEARDRDVFCLETLPATFPDGQSEEWRRLLMDAAMEKRTGAHEQLREELEGPALTALVLSLAAWAEGQPFSGAGASVTEPLSDVAPVLLDKMARRVRRRGRHIDRLSMEELHSLRKALKRLRYSADCCTGLYPHRTVKSWLKHCRHLQALLGEINDAVVSQNLVVAMSEERIELAPAAGALSLWSEKRRRKAIGKLSGAWDEFQDATPFWR</sequence>
<dbReference type="EMBL" id="WOTB01000002">
    <property type="protein sequence ID" value="NHN83302.1"/>
    <property type="molecule type" value="Genomic_DNA"/>
</dbReference>
<gene>
    <name evidence="3" type="ORF">GOB93_01435</name>
</gene>